<evidence type="ECO:0000313" key="4">
    <source>
        <dbReference type="Proteomes" id="UP001058003"/>
    </source>
</evidence>
<feature type="domain" description="Flavin reductase like" evidence="2">
    <location>
        <begin position="27"/>
        <end position="174"/>
    </location>
</feature>
<dbReference type="OrthoDB" id="9792858at2"/>
<keyword evidence="1" id="KW-0560">Oxidoreductase</keyword>
<dbReference type="PANTHER" id="PTHR30466:SF1">
    <property type="entry name" value="FMN REDUCTASE (NADH) RUTF"/>
    <property type="match status" value="1"/>
</dbReference>
<keyword evidence="4" id="KW-1185">Reference proteome</keyword>
<reference evidence="3" key="1">
    <citation type="submission" date="2021-04" db="EMBL/GenBank/DDBJ databases">
        <title>Dactylosporangium aurantiacum NRRL B-8018 full assembly.</title>
        <authorList>
            <person name="Hartkoorn R.C."/>
            <person name="Beaudoing E."/>
            <person name="Hot D."/>
        </authorList>
    </citation>
    <scope>NUCLEOTIDE SEQUENCE</scope>
    <source>
        <strain evidence="3">NRRL B-8018</strain>
    </source>
</reference>
<dbReference type="InterPro" id="IPR050268">
    <property type="entry name" value="NADH-dep_flavin_reductase"/>
</dbReference>
<dbReference type="Pfam" id="PF01613">
    <property type="entry name" value="Flavin_Reduct"/>
    <property type="match status" value="1"/>
</dbReference>
<protein>
    <submittedName>
        <fullName evidence="3">Flavin reductase family protein</fullName>
    </submittedName>
</protein>
<organism evidence="3 4">
    <name type="scientific">Dactylosporangium aurantiacum</name>
    <dbReference type="NCBI Taxonomy" id="35754"/>
    <lineage>
        <taxon>Bacteria</taxon>
        <taxon>Bacillati</taxon>
        <taxon>Actinomycetota</taxon>
        <taxon>Actinomycetes</taxon>
        <taxon>Micromonosporales</taxon>
        <taxon>Micromonosporaceae</taxon>
        <taxon>Dactylosporangium</taxon>
    </lineage>
</organism>
<dbReference type="SMART" id="SM00903">
    <property type="entry name" value="Flavin_Reduct"/>
    <property type="match status" value="1"/>
</dbReference>
<dbReference type="RefSeq" id="WP_052386130.1">
    <property type="nucleotide sequence ID" value="NZ_CP073767.1"/>
</dbReference>
<dbReference type="Proteomes" id="UP001058003">
    <property type="component" value="Chromosome"/>
</dbReference>
<dbReference type="AlphaFoldDB" id="A0A9Q9MK02"/>
<dbReference type="SUPFAM" id="SSF50475">
    <property type="entry name" value="FMN-binding split barrel"/>
    <property type="match status" value="1"/>
</dbReference>
<evidence type="ECO:0000259" key="2">
    <source>
        <dbReference type="SMART" id="SM00903"/>
    </source>
</evidence>
<evidence type="ECO:0000256" key="1">
    <source>
        <dbReference type="ARBA" id="ARBA00023002"/>
    </source>
</evidence>
<name>A0A9Q9MK02_9ACTN</name>
<sequence>MTAGQLRLDVPEPPGSWVDEATFRAVMGALPSGVTVVTTLDPDGRPVGLTCSAACSVSQRPPLLLVCLNDRSRVLDAILRRGQFIVNVLRDRREATSAVFASRAEDRFAAVPWQPGRRTGVPWLLADTVAHAECEVAGTLHAGDHVIVVGGIVAGDAHPDRVGPLMYWRQRYGGWPVTDDAREIALTLAAEG</sequence>
<dbReference type="GO" id="GO:0010181">
    <property type="term" value="F:FMN binding"/>
    <property type="evidence" value="ECO:0007669"/>
    <property type="project" value="InterPro"/>
</dbReference>
<accession>A0A9Q9MK02</accession>
<dbReference type="PANTHER" id="PTHR30466">
    <property type="entry name" value="FLAVIN REDUCTASE"/>
    <property type="match status" value="1"/>
</dbReference>
<dbReference type="Gene3D" id="2.30.110.10">
    <property type="entry name" value="Electron Transport, Fmn-binding Protein, Chain A"/>
    <property type="match status" value="1"/>
</dbReference>
<gene>
    <name evidence="3" type="ORF">Daura_37835</name>
</gene>
<dbReference type="KEGG" id="daur:Daura_37835"/>
<proteinExistence type="predicted"/>
<dbReference type="InterPro" id="IPR002563">
    <property type="entry name" value="Flavin_Rdtase-like_dom"/>
</dbReference>
<evidence type="ECO:0000313" key="3">
    <source>
        <dbReference type="EMBL" id="UWZ52377.1"/>
    </source>
</evidence>
<dbReference type="EMBL" id="CP073767">
    <property type="protein sequence ID" value="UWZ52377.1"/>
    <property type="molecule type" value="Genomic_DNA"/>
</dbReference>
<dbReference type="GO" id="GO:0042602">
    <property type="term" value="F:riboflavin reductase (NADPH) activity"/>
    <property type="evidence" value="ECO:0007669"/>
    <property type="project" value="TreeGrafter"/>
</dbReference>
<dbReference type="InterPro" id="IPR012349">
    <property type="entry name" value="Split_barrel_FMN-bd"/>
</dbReference>